<dbReference type="Gene3D" id="1.10.443.10">
    <property type="entry name" value="Intergrase catalytic core"/>
    <property type="match status" value="1"/>
</dbReference>
<dbReference type="GO" id="GO:0006310">
    <property type="term" value="P:DNA recombination"/>
    <property type="evidence" value="ECO:0007669"/>
    <property type="project" value="UniProtKB-KW"/>
</dbReference>
<evidence type="ECO:0000313" key="5">
    <source>
        <dbReference type="EMBL" id="CUN12348.1"/>
    </source>
</evidence>
<dbReference type="PROSITE" id="PS51898">
    <property type="entry name" value="TYR_RECOMBINASE"/>
    <property type="match status" value="1"/>
</dbReference>
<dbReference type="InterPro" id="IPR011010">
    <property type="entry name" value="DNA_brk_join_enz"/>
</dbReference>
<dbReference type="SUPFAM" id="SSF56349">
    <property type="entry name" value="DNA breaking-rejoining enzymes"/>
    <property type="match status" value="1"/>
</dbReference>
<evidence type="ECO:0000259" key="4">
    <source>
        <dbReference type="PROSITE" id="PS51898"/>
    </source>
</evidence>
<comment type="similarity">
    <text evidence="1">Belongs to the 'phage' integrase family.</text>
</comment>
<dbReference type="PANTHER" id="PTHR30349">
    <property type="entry name" value="PHAGE INTEGRASE-RELATED"/>
    <property type="match status" value="1"/>
</dbReference>
<dbReference type="InterPro" id="IPR002104">
    <property type="entry name" value="Integrase_catalytic"/>
</dbReference>
<dbReference type="InterPro" id="IPR010998">
    <property type="entry name" value="Integrase_recombinase_N"/>
</dbReference>
<evidence type="ECO:0000256" key="1">
    <source>
        <dbReference type="ARBA" id="ARBA00008857"/>
    </source>
</evidence>
<dbReference type="RefSeq" id="WP_055169482.1">
    <property type="nucleotide sequence ID" value="NZ_CYXX01000014.1"/>
</dbReference>
<dbReference type="Gene3D" id="1.10.150.130">
    <property type="match status" value="1"/>
</dbReference>
<feature type="domain" description="Tyr recombinase" evidence="4">
    <location>
        <begin position="166"/>
        <end position="373"/>
    </location>
</feature>
<dbReference type="InterPro" id="IPR050090">
    <property type="entry name" value="Tyrosine_recombinase_XerCD"/>
</dbReference>
<dbReference type="CDD" id="cd01189">
    <property type="entry name" value="INT_ICEBs1_C_like"/>
    <property type="match status" value="1"/>
</dbReference>
<reference evidence="5 6" key="1">
    <citation type="submission" date="2015-09" db="EMBL/GenBank/DDBJ databases">
        <authorList>
            <consortium name="Pathogen Informatics"/>
        </authorList>
    </citation>
    <scope>NUCLEOTIDE SEQUENCE [LARGE SCALE GENOMIC DNA]</scope>
    <source>
        <strain evidence="5 6">2789STDY5608887</strain>
    </source>
</reference>
<dbReference type="PANTHER" id="PTHR30349:SF41">
    <property type="entry name" value="INTEGRASE_RECOMBINASE PROTEIN MJ0367-RELATED"/>
    <property type="match status" value="1"/>
</dbReference>
<keyword evidence="2" id="KW-0238">DNA-binding</keyword>
<sequence length="380" mass="44204">MGKSLNGKELGNGISQRKDGLYQARFINRFGKRQTIYAKTLNEVRHKLRTEQYNDEKAINVVDKNMTLNEWFDIWLSTCKKNCRSSTKGSYITHYKRIQEELGWRKLTSLNLIVMQEAFNKLKTDNARKNSKKILVDMLNKAVDTDLLVKNVAKQINTVIAKEEKKERRVLTIRETELFLEQAKGTFYENLFILALETGLRVGELSALQWEDIDFKKKVIHVKHTLCYFSKNGKYVFEMHDTKTNNGKRTIPLTAKAINSLKCQKLQKQEIILKGKTAKEEFQNLVFVTKNNQPTQQFLINQCMQLVIQNMNKAGIDFSPFTLHTLRHTFATRAIECGMNPKTLQKLLGHGTLQMTMDLYCHVTEDTLFLEMEKFEKRCS</sequence>
<dbReference type="GO" id="GO:0008907">
    <property type="term" value="F:integrase activity"/>
    <property type="evidence" value="ECO:0007669"/>
    <property type="project" value="InterPro"/>
</dbReference>
<dbReference type="Gene3D" id="3.30.160.60">
    <property type="entry name" value="Classic Zinc Finger"/>
    <property type="match status" value="1"/>
</dbReference>
<dbReference type="Pfam" id="PF02920">
    <property type="entry name" value="Integrase_DNA"/>
    <property type="match status" value="1"/>
</dbReference>
<accession>A0A173UFK5</accession>
<evidence type="ECO:0000256" key="3">
    <source>
        <dbReference type="ARBA" id="ARBA00023172"/>
    </source>
</evidence>
<protein>
    <submittedName>
        <fullName evidence="5">Integrase</fullName>
    </submittedName>
</protein>
<dbReference type="Proteomes" id="UP000095453">
    <property type="component" value="Unassembled WGS sequence"/>
</dbReference>
<organism evidence="5 6">
    <name type="scientific">Roseburia inulinivorans</name>
    <dbReference type="NCBI Taxonomy" id="360807"/>
    <lineage>
        <taxon>Bacteria</taxon>
        <taxon>Bacillati</taxon>
        <taxon>Bacillota</taxon>
        <taxon>Clostridia</taxon>
        <taxon>Lachnospirales</taxon>
        <taxon>Lachnospiraceae</taxon>
        <taxon>Roseburia</taxon>
    </lineage>
</organism>
<dbReference type="InterPro" id="IPR004191">
    <property type="entry name" value="Integrase_Tn916-type_DNA-bd_N"/>
</dbReference>
<dbReference type="EMBL" id="CYXX01000014">
    <property type="protein sequence ID" value="CUN12348.1"/>
    <property type="molecule type" value="Genomic_DNA"/>
</dbReference>
<evidence type="ECO:0000313" key="6">
    <source>
        <dbReference type="Proteomes" id="UP000095453"/>
    </source>
</evidence>
<dbReference type="Pfam" id="PF00589">
    <property type="entry name" value="Phage_integrase"/>
    <property type="match status" value="1"/>
</dbReference>
<dbReference type="AlphaFoldDB" id="A0A173UFK5"/>
<evidence type="ECO:0000256" key="2">
    <source>
        <dbReference type="ARBA" id="ARBA00023125"/>
    </source>
</evidence>
<proteinExistence type="inferred from homology"/>
<dbReference type="InterPro" id="IPR013762">
    <property type="entry name" value="Integrase-like_cat_sf"/>
</dbReference>
<keyword evidence="3" id="KW-0233">DNA recombination</keyword>
<dbReference type="GO" id="GO:0003677">
    <property type="term" value="F:DNA binding"/>
    <property type="evidence" value="ECO:0007669"/>
    <property type="project" value="UniProtKB-KW"/>
</dbReference>
<gene>
    <name evidence="5" type="primary">Int-Tn_6</name>
    <name evidence="5" type="ORF">ERS852444_01981</name>
</gene>
<name>A0A173UFK5_9FIRM</name>